<evidence type="ECO:0000313" key="2">
    <source>
        <dbReference type="EMBL" id="RLJ34685.1"/>
    </source>
</evidence>
<dbReference type="EMBL" id="PJND01000007">
    <property type="protein sequence ID" value="PKW29814.1"/>
    <property type="molecule type" value="Genomic_DNA"/>
</dbReference>
<dbReference type="PANTHER" id="PTHR31299:SF0">
    <property type="entry name" value="ESTERASE, PUTATIVE (AFU_ORTHOLOGUE AFUA_1G05850)-RELATED"/>
    <property type="match status" value="1"/>
</dbReference>
<gene>
    <name evidence="1" type="ORF">B0G92_1459</name>
    <name evidence="2" type="ORF">CLV50_0045</name>
</gene>
<dbReference type="InterPro" id="IPR052036">
    <property type="entry name" value="Hydrolase/PRTase-associated"/>
</dbReference>
<dbReference type="Proteomes" id="UP000233767">
    <property type="component" value="Unassembled WGS sequence"/>
</dbReference>
<accession>A0A497V2D2</accession>
<evidence type="ECO:0000313" key="4">
    <source>
        <dbReference type="Proteomes" id="UP000275027"/>
    </source>
</evidence>
<dbReference type="EMBL" id="RCCB01000010">
    <property type="protein sequence ID" value="RLJ34685.1"/>
    <property type="molecule type" value="Genomic_DNA"/>
</dbReference>
<keyword evidence="3" id="KW-1185">Reference proteome</keyword>
<evidence type="ECO:0000313" key="3">
    <source>
        <dbReference type="Proteomes" id="UP000233767"/>
    </source>
</evidence>
<dbReference type="Proteomes" id="UP000275027">
    <property type="component" value="Unassembled WGS sequence"/>
</dbReference>
<reference evidence="1 3" key="1">
    <citation type="submission" date="2017-12" db="EMBL/GenBank/DDBJ databases">
        <title>Genomic Encyclopedia of Type Strains, Phase III (KMG-III): the genomes of soil and plant-associated and newly described type strains.</title>
        <authorList>
            <person name="Whitman W."/>
        </authorList>
    </citation>
    <scope>NUCLEOTIDE SEQUENCE [LARGE SCALE GENOMIC DNA]</scope>
    <source>
        <strain evidence="1 3">IP-10</strain>
    </source>
</reference>
<dbReference type="SUPFAM" id="SSF159501">
    <property type="entry name" value="EreA/ChaN-like"/>
    <property type="match status" value="1"/>
</dbReference>
<dbReference type="Pfam" id="PF05139">
    <property type="entry name" value="Erythro_esteras"/>
    <property type="match status" value="2"/>
</dbReference>
<sequence length="313" mass="35832">MKIKTILAFIIIIVSPFAYSQNKDLEWINVNAIPLGSVKNFSFLDSELNNNTIIGLGEASHGTHEFHILKTEIIKHLITNNNYKLIGFELTQFNIISINDYLQKGNGNLKMLMEKLMLYNTQEIFNLFQWLKEYNQNQPADKKVILFGFDSEDFWHDPLTRDKNMAEIIIEAQKSDTSKAIIWGHNVHIAKDKTMAEVEAMGGYLKQKLKDRYYALGFDTYKGNVNVIAEGKITKHSFESGSDTFSGLFSKVKYSQFFLSFNPNKANPFAQNKNKITNIYSVWTNDRALPILPGSDFDSIIFVRETTASLILE</sequence>
<dbReference type="PANTHER" id="PTHR31299">
    <property type="entry name" value="ESTERASE, PUTATIVE (AFU_ORTHOLOGUE AFUA_1G05850)-RELATED"/>
    <property type="match status" value="1"/>
</dbReference>
<protein>
    <submittedName>
        <fullName evidence="2">Erythromycin esterase</fullName>
    </submittedName>
</protein>
<reference evidence="2 4" key="2">
    <citation type="submission" date="2018-10" db="EMBL/GenBank/DDBJ databases">
        <title>Genomic Encyclopedia of Archaeal and Bacterial Type Strains, Phase II (KMG-II): from individual species to whole genera.</title>
        <authorList>
            <person name="Goeker M."/>
        </authorList>
    </citation>
    <scope>NUCLEOTIDE SEQUENCE [LARGE SCALE GENOMIC DNA]</scope>
    <source>
        <strain evidence="2 4">DSM 21886</strain>
    </source>
</reference>
<dbReference type="GO" id="GO:0046677">
    <property type="term" value="P:response to antibiotic"/>
    <property type="evidence" value="ECO:0007669"/>
    <property type="project" value="InterPro"/>
</dbReference>
<dbReference type="AlphaFoldDB" id="A0A497V2D2"/>
<organism evidence="2 4">
    <name type="scientific">Flavobacterium lindanitolerans</name>
    <dbReference type="NCBI Taxonomy" id="428988"/>
    <lineage>
        <taxon>Bacteria</taxon>
        <taxon>Pseudomonadati</taxon>
        <taxon>Bacteroidota</taxon>
        <taxon>Flavobacteriia</taxon>
        <taxon>Flavobacteriales</taxon>
        <taxon>Flavobacteriaceae</taxon>
        <taxon>Flavobacterium</taxon>
    </lineage>
</organism>
<dbReference type="CDD" id="cd14728">
    <property type="entry name" value="Ere-like"/>
    <property type="match status" value="1"/>
</dbReference>
<dbReference type="Gene3D" id="3.30.1870.10">
    <property type="entry name" value="EreA-like, domain 2"/>
    <property type="match status" value="1"/>
</dbReference>
<proteinExistence type="predicted"/>
<dbReference type="InterPro" id="IPR007815">
    <property type="entry name" value="Emycin_Estase"/>
</dbReference>
<comment type="caution">
    <text evidence="2">The sequence shown here is derived from an EMBL/GenBank/DDBJ whole genome shotgun (WGS) entry which is preliminary data.</text>
</comment>
<evidence type="ECO:0000313" key="1">
    <source>
        <dbReference type="EMBL" id="PKW29814.1"/>
    </source>
</evidence>
<dbReference type="RefSeq" id="WP_101471600.1">
    <property type="nucleotide sequence ID" value="NZ_PJND01000007.1"/>
</dbReference>
<name>A0A497V2D2_9FLAO</name>
<dbReference type="Gene3D" id="3.40.1660.10">
    <property type="entry name" value="EreA-like (biosynthetic domain)"/>
    <property type="match status" value="1"/>
</dbReference>